<keyword evidence="2" id="KW-1185">Reference proteome</keyword>
<dbReference type="Proteomes" id="UP000252770">
    <property type="component" value="Unassembled WGS sequence"/>
</dbReference>
<reference evidence="1 2" key="1">
    <citation type="submission" date="2018-07" db="EMBL/GenBank/DDBJ databases">
        <title>Desertimonas flava gen. nov. sp. nov.</title>
        <authorList>
            <person name="Liu S."/>
        </authorList>
    </citation>
    <scope>NUCLEOTIDE SEQUENCE [LARGE SCALE GENOMIC DNA]</scope>
    <source>
        <strain evidence="1 2">16Sb5-5</strain>
    </source>
</reference>
<accession>A0A367YWJ0</accession>
<dbReference type="InterPro" id="IPR013324">
    <property type="entry name" value="RNA_pol_sigma_r3/r4-like"/>
</dbReference>
<dbReference type="EMBL" id="QOUI01000003">
    <property type="protein sequence ID" value="RCK70266.1"/>
    <property type="molecule type" value="Genomic_DNA"/>
</dbReference>
<protein>
    <recommendedName>
        <fullName evidence="3">Sigma-70 family RNA polymerase sigma factor</fullName>
    </recommendedName>
</protein>
<evidence type="ECO:0000313" key="1">
    <source>
        <dbReference type="EMBL" id="RCK70266.1"/>
    </source>
</evidence>
<dbReference type="SUPFAM" id="SSF88659">
    <property type="entry name" value="Sigma3 and sigma4 domains of RNA polymerase sigma factors"/>
    <property type="match status" value="1"/>
</dbReference>
<gene>
    <name evidence="1" type="ORF">DT076_06290</name>
</gene>
<organism evidence="1 2">
    <name type="scientific">Desertihabitans brevis</name>
    <dbReference type="NCBI Taxonomy" id="2268447"/>
    <lineage>
        <taxon>Bacteria</taxon>
        <taxon>Bacillati</taxon>
        <taxon>Actinomycetota</taxon>
        <taxon>Actinomycetes</taxon>
        <taxon>Propionibacteriales</taxon>
        <taxon>Propionibacteriaceae</taxon>
        <taxon>Desertihabitans</taxon>
    </lineage>
</organism>
<name>A0A367YWJ0_9ACTN</name>
<sequence>MAQAAGEAGRDVRRGLHEEWAELGAQPSPAVIGWAEGCGELTGASTPGDVLERVGGAPDAVLGFLVGRAQHGGGDAQLAGRVVVQAMLGKLVRLARADAGAELGDYVAQLWCTIAGYPLARRPRSVAANLWMDTRKAVRREQGRPTAALAVPDAVLDELWTSSRPPADELSVHRVVRHARALGLVDEPTAAVLLSVYADGLTSAAAGERHRMSTDVVRWRCSRARRRLAEHALVLAAA</sequence>
<proteinExistence type="predicted"/>
<dbReference type="RefSeq" id="WP_114125808.1">
    <property type="nucleotide sequence ID" value="NZ_QOUI01000003.1"/>
</dbReference>
<comment type="caution">
    <text evidence="1">The sequence shown here is derived from an EMBL/GenBank/DDBJ whole genome shotgun (WGS) entry which is preliminary data.</text>
</comment>
<dbReference type="AlphaFoldDB" id="A0A367YWJ0"/>
<evidence type="ECO:0000313" key="2">
    <source>
        <dbReference type="Proteomes" id="UP000252770"/>
    </source>
</evidence>
<evidence type="ECO:0008006" key="3">
    <source>
        <dbReference type="Google" id="ProtNLM"/>
    </source>
</evidence>